<proteinExistence type="inferred from homology"/>
<dbReference type="AlphaFoldDB" id="A0A975DDC4"/>
<keyword evidence="10 11" id="KW-0472">Membrane</keyword>
<dbReference type="Pfam" id="PF02163">
    <property type="entry name" value="Peptidase_M50"/>
    <property type="match status" value="1"/>
</dbReference>
<evidence type="ECO:0000256" key="1">
    <source>
        <dbReference type="ARBA" id="ARBA00001947"/>
    </source>
</evidence>
<dbReference type="KEGG" id="psym:J1N51_04860"/>
<evidence type="ECO:0000256" key="9">
    <source>
        <dbReference type="ARBA" id="ARBA00023049"/>
    </source>
</evidence>
<dbReference type="InterPro" id="IPR001478">
    <property type="entry name" value="PDZ"/>
</dbReference>
<gene>
    <name evidence="13" type="primary">rseP</name>
    <name evidence="13" type="ORF">J1N51_04860</name>
</gene>
<evidence type="ECO:0000256" key="10">
    <source>
        <dbReference type="ARBA" id="ARBA00023136"/>
    </source>
</evidence>
<name>A0A975DDC4_9GAMM</name>
<keyword evidence="4 13" id="KW-0645">Protease</keyword>
<feature type="domain" description="PDZ" evidence="12">
    <location>
        <begin position="207"/>
        <end position="275"/>
    </location>
</feature>
<dbReference type="Gene3D" id="2.30.42.10">
    <property type="match status" value="2"/>
</dbReference>
<keyword evidence="11" id="KW-0479">Metal-binding</keyword>
<feature type="transmembrane region" description="Helical" evidence="11">
    <location>
        <begin position="372"/>
        <end position="394"/>
    </location>
</feature>
<reference evidence="13" key="1">
    <citation type="submission" date="2021-03" db="EMBL/GenBank/DDBJ databases">
        <title>Description of Psychrosphaera ytuae sp. nov. isolated from deep sea sediment of South China Sea.</title>
        <authorList>
            <person name="Zhang J."/>
            <person name="Xu X.-D."/>
        </authorList>
    </citation>
    <scope>NUCLEOTIDE SEQUENCE</scope>
    <source>
        <strain evidence="13">MTZ26</strain>
    </source>
</reference>
<dbReference type="CDD" id="cd06163">
    <property type="entry name" value="S2P-M50_PDZ_RseP-like"/>
    <property type="match status" value="2"/>
</dbReference>
<comment type="similarity">
    <text evidence="3 11">Belongs to the peptidase M50B family.</text>
</comment>
<dbReference type="PROSITE" id="PS50106">
    <property type="entry name" value="PDZ"/>
    <property type="match status" value="1"/>
</dbReference>
<protein>
    <recommendedName>
        <fullName evidence="11">Zinc metalloprotease</fullName>
        <ecNumber evidence="11">3.4.24.-</ecNumber>
    </recommendedName>
</protein>
<evidence type="ECO:0000313" key="13">
    <source>
        <dbReference type="EMBL" id="QTH64793.1"/>
    </source>
</evidence>
<dbReference type="PANTHER" id="PTHR42837">
    <property type="entry name" value="REGULATOR OF SIGMA-E PROTEASE RSEP"/>
    <property type="match status" value="1"/>
</dbReference>
<feature type="transmembrane region" description="Helical" evidence="11">
    <location>
        <begin position="97"/>
        <end position="120"/>
    </location>
</feature>
<dbReference type="Pfam" id="PF17820">
    <property type="entry name" value="PDZ_6"/>
    <property type="match status" value="2"/>
</dbReference>
<comment type="subcellular location">
    <subcellularLocation>
        <location evidence="2">Membrane</location>
        <topology evidence="2">Multi-pass membrane protein</topology>
    </subcellularLocation>
</comment>
<evidence type="ECO:0000256" key="5">
    <source>
        <dbReference type="ARBA" id="ARBA00022692"/>
    </source>
</evidence>
<comment type="cofactor">
    <cofactor evidence="1 11">
        <name>Zn(2+)</name>
        <dbReference type="ChEBI" id="CHEBI:29105"/>
    </cofactor>
</comment>
<evidence type="ECO:0000256" key="3">
    <source>
        <dbReference type="ARBA" id="ARBA00007931"/>
    </source>
</evidence>
<keyword evidence="6 11" id="KW-0378">Hydrolase</keyword>
<keyword evidence="9 11" id="KW-0482">Metalloprotease</keyword>
<dbReference type="NCBIfam" id="TIGR00054">
    <property type="entry name" value="RIP metalloprotease RseP"/>
    <property type="match status" value="1"/>
</dbReference>
<evidence type="ECO:0000256" key="7">
    <source>
        <dbReference type="ARBA" id="ARBA00022833"/>
    </source>
</evidence>
<evidence type="ECO:0000256" key="2">
    <source>
        <dbReference type="ARBA" id="ARBA00004141"/>
    </source>
</evidence>
<dbReference type="GO" id="GO:0016020">
    <property type="term" value="C:membrane"/>
    <property type="evidence" value="ECO:0007669"/>
    <property type="project" value="UniProtKB-SubCell"/>
</dbReference>
<feature type="transmembrane region" description="Helical" evidence="11">
    <location>
        <begin position="422"/>
        <end position="440"/>
    </location>
</feature>
<dbReference type="Proteomes" id="UP000682739">
    <property type="component" value="Chromosome"/>
</dbReference>
<evidence type="ECO:0000256" key="11">
    <source>
        <dbReference type="RuleBase" id="RU362031"/>
    </source>
</evidence>
<keyword evidence="5 11" id="KW-0812">Transmembrane</keyword>
<evidence type="ECO:0000313" key="14">
    <source>
        <dbReference type="Proteomes" id="UP000682739"/>
    </source>
</evidence>
<keyword evidence="14" id="KW-1185">Reference proteome</keyword>
<dbReference type="GO" id="GO:0004222">
    <property type="term" value="F:metalloendopeptidase activity"/>
    <property type="evidence" value="ECO:0007669"/>
    <property type="project" value="InterPro"/>
</dbReference>
<dbReference type="GO" id="GO:0006508">
    <property type="term" value="P:proteolysis"/>
    <property type="evidence" value="ECO:0007669"/>
    <property type="project" value="UniProtKB-KW"/>
</dbReference>
<feature type="transmembrane region" description="Helical" evidence="11">
    <location>
        <begin position="6"/>
        <end position="28"/>
    </location>
</feature>
<dbReference type="InterPro" id="IPR036034">
    <property type="entry name" value="PDZ_sf"/>
</dbReference>
<dbReference type="InterPro" id="IPR008915">
    <property type="entry name" value="Peptidase_M50"/>
</dbReference>
<dbReference type="GO" id="GO:0046872">
    <property type="term" value="F:metal ion binding"/>
    <property type="evidence" value="ECO:0007669"/>
    <property type="project" value="UniProtKB-KW"/>
</dbReference>
<dbReference type="NCBIfam" id="NF008046">
    <property type="entry name" value="PRK10779.1"/>
    <property type="match status" value="1"/>
</dbReference>
<dbReference type="RefSeq" id="WP_208832847.1">
    <property type="nucleotide sequence ID" value="NZ_CP072110.1"/>
</dbReference>
<sequence length="446" mass="48790">MDVLTSIVGFIVALGILVFVHEYGHFWVAKRNGVKVIRFAVGFGKPIYSWHGKDGTEYVIGMIPLGGYVRMLDGRVDQVLESEQHLAFDKKSVWQRIAIVAAGPMANFVFAILLVFVVLLHGTPALKPVVGNITANSIAQKGGLQLRDEILQINEQKVISWQEVTYALAAAVGDEQLHLVVEREGRTHNIFIDSKGWQLEDGDLLSGLGIEPFRPNATLNVAFVDESAPAGKAGVQAGDKIVTINGKLITEWQDAVDIFTNSANQTLSLEVQRGNEIIGFELKPDNRPTEDGFSRGYVGIAPQSEPWPKGYVFTNQYDILPAVFGSFVKTWELIELTFSMIGKFITGSIGLDNLSGPIAIAQGAGVSAQSGFVYFISFMALISVNLGVINLLPLPVLDGGHLMYFIIELIRGKPVSERVQEMGFRFGAMALMMIMGIALFNDFARL</sequence>
<organism evidence="13 14">
    <name type="scientific">Psychrosphaera ytuae</name>
    <dbReference type="NCBI Taxonomy" id="2820710"/>
    <lineage>
        <taxon>Bacteria</taxon>
        <taxon>Pseudomonadati</taxon>
        <taxon>Pseudomonadota</taxon>
        <taxon>Gammaproteobacteria</taxon>
        <taxon>Alteromonadales</taxon>
        <taxon>Pseudoalteromonadaceae</taxon>
        <taxon>Psychrosphaera</taxon>
    </lineage>
</organism>
<dbReference type="EC" id="3.4.24.-" evidence="11"/>
<keyword evidence="8 11" id="KW-1133">Transmembrane helix</keyword>
<dbReference type="SUPFAM" id="SSF50156">
    <property type="entry name" value="PDZ domain-like"/>
    <property type="match status" value="2"/>
</dbReference>
<dbReference type="InterPro" id="IPR041489">
    <property type="entry name" value="PDZ_6"/>
</dbReference>
<dbReference type="InterPro" id="IPR004387">
    <property type="entry name" value="Pept_M50_Zn"/>
</dbReference>
<evidence type="ECO:0000256" key="6">
    <source>
        <dbReference type="ARBA" id="ARBA00022801"/>
    </source>
</evidence>
<evidence type="ECO:0000256" key="4">
    <source>
        <dbReference type="ARBA" id="ARBA00022670"/>
    </source>
</evidence>
<accession>A0A975DDC4</accession>
<evidence type="ECO:0000259" key="12">
    <source>
        <dbReference type="PROSITE" id="PS50106"/>
    </source>
</evidence>
<dbReference type="PANTHER" id="PTHR42837:SF2">
    <property type="entry name" value="MEMBRANE METALLOPROTEASE ARASP2, CHLOROPLASTIC-RELATED"/>
    <property type="match status" value="1"/>
</dbReference>
<dbReference type="SMART" id="SM00228">
    <property type="entry name" value="PDZ"/>
    <property type="match status" value="2"/>
</dbReference>
<keyword evidence="7 11" id="KW-0862">Zinc</keyword>
<evidence type="ECO:0000256" key="8">
    <source>
        <dbReference type="ARBA" id="ARBA00022989"/>
    </source>
</evidence>
<dbReference type="EMBL" id="CP072110">
    <property type="protein sequence ID" value="QTH64793.1"/>
    <property type="molecule type" value="Genomic_DNA"/>
</dbReference>